<organism evidence="2 3">
    <name type="scientific">Trametes cubensis</name>
    <dbReference type="NCBI Taxonomy" id="1111947"/>
    <lineage>
        <taxon>Eukaryota</taxon>
        <taxon>Fungi</taxon>
        <taxon>Dikarya</taxon>
        <taxon>Basidiomycota</taxon>
        <taxon>Agaricomycotina</taxon>
        <taxon>Agaricomycetes</taxon>
        <taxon>Polyporales</taxon>
        <taxon>Polyporaceae</taxon>
        <taxon>Trametes</taxon>
    </lineage>
</organism>
<accession>A0AAD7X8P6</accession>
<reference evidence="2" key="1">
    <citation type="submission" date="2022-11" db="EMBL/GenBank/DDBJ databases">
        <title>Genome Sequence of Cubamyces cubensis.</title>
        <authorList>
            <person name="Buettner E."/>
        </authorList>
    </citation>
    <scope>NUCLEOTIDE SEQUENCE</scope>
    <source>
        <strain evidence="2">MPL-01</strain>
    </source>
</reference>
<feature type="compositionally biased region" description="Basic and acidic residues" evidence="1">
    <location>
        <begin position="77"/>
        <end position="87"/>
    </location>
</feature>
<feature type="region of interest" description="Disordered" evidence="1">
    <location>
        <begin position="1146"/>
        <end position="1172"/>
    </location>
</feature>
<evidence type="ECO:0000313" key="2">
    <source>
        <dbReference type="EMBL" id="KAJ8469366.1"/>
    </source>
</evidence>
<feature type="compositionally biased region" description="Basic residues" evidence="1">
    <location>
        <begin position="1260"/>
        <end position="1284"/>
    </location>
</feature>
<feature type="region of interest" description="Disordered" evidence="1">
    <location>
        <begin position="73"/>
        <end position="102"/>
    </location>
</feature>
<feature type="compositionally biased region" description="Low complexity" evidence="1">
    <location>
        <begin position="481"/>
        <end position="493"/>
    </location>
</feature>
<keyword evidence="3" id="KW-1185">Reference proteome</keyword>
<protein>
    <recommendedName>
        <fullName evidence="4">HMG box domain-containing protein</fullName>
    </recommendedName>
</protein>
<sequence>MEPSPNDRPRSYVQATSSLANLKFKKRTDIEKRTDASSSSTTSSTPAVCSDVSDVVLQRHIVPSVGLPRVSAVGLPEAERRPPDTPHELPTPPSSIPRLVVNRRGRPPSVCSAFDGKVACQGIFTTIIITSPNMDYIPQYPVERQVVPTYTDGRWGLHEYSRCPQVLLSDVWHVACIPRRPSPPELPTVLWENLSVHTHWRIDPRTGVAGLGFILPDVQEDLLEAVRMTRLRLTEVVDGPPESLEYGKYLLMVLSQAVERMEKMPSSAQSAVVVAAHIQRLCLEAEGLRTYMRVVYPRLIGSADYRHDVLPVLGAFVQEGTTAQACTKAGLPVWLLQPLTPSVNIWKVVDPEPLPFGLSEEQCNPPLMHDTSIMSGVVNLTNNWVRDASLRVSKLVAGSRLPTLAPSDVQSILATRDDVHPVKRPKAVDSRREYTHLGMKPLSRSSGETDKERGRKGSTPRGNQDGQVTLPPGGAAGQPMGGHSSPKPAASAEPPQPARFFMQSPFYSIPPHWMRALQSASPVPRSAAQALYFYPPPFLLDTVCPEAPAPELVDANITVRQDAKVVRYLHNLVRIRRFCRARLFNASMSNHPLTITEWRTALFGDYNAALRQGPGTRAAPEQKTRGRRRLEERNGIGRLFGQVALLPPYAADMVPHLGDIDATRETVRTNTLVRSWLLWESHEINFRCEVMALDTLLVQRANWTELERWERERDVSGIWGEPSSLMSVLPPDALPESTHLWGSMATPSWWTSITALCRFIRIVSRWPECPPLLLEATERVAEWDEDDFFELLNACTSFYVDTLMHMRLSPHVTPSLDHRIRSERVLLSDWLLSAFTTTANSASHLAPFVPLRTTPADCTMGGQRSFDKPQREWLIEQSRKAESAKFISGETKDHAGLADKLLPDFRVAFPNWSVDGNKDDKSLRERLRRWSVSRHTTREQRQASADLAKDLLPGIASPRAKREIIGLDEFQKSEAAPERPFMVDAGKRRVDIGAYRTACKQIWDKLSEEEKDKYVERAQARNKQRAEDAIDGDESPTLYNRTAIADGCEHFMRSLKAKTGCASFLCVAGPDRDGKPFVWMRSEGEDREGIKLLDFVLKGTGIEVDEVYALSNVWIHRSRQDGPVHDGDLSAQLRAALRDARVATMGVPSGAATSTRAQEAATTTQRSTDTDAPAALAEATARLPAATSLFDFGTVDDSLDSAEARDAATSPSNRATVAVDERIEDPVPQVFESSQSADTPHAMAHVERSTEDNNQEPGTAHRHTKGKKRKSQGGRAPRQLKRPKGTSGVEMPANEPTTLAAGRPGREGRRSARQRGLDPLMTLAERAAMEAAPQGVEHSGEHEEAIQRAGKGGKRGRKG</sequence>
<feature type="region of interest" description="Disordered" evidence="1">
    <location>
        <begin position="416"/>
        <end position="497"/>
    </location>
</feature>
<evidence type="ECO:0000256" key="1">
    <source>
        <dbReference type="SAM" id="MobiDB-lite"/>
    </source>
</evidence>
<proteinExistence type="predicted"/>
<name>A0AAD7X8P6_9APHY</name>
<comment type="caution">
    <text evidence="2">The sequence shown here is derived from an EMBL/GenBank/DDBJ whole genome shotgun (WGS) entry which is preliminary data.</text>
</comment>
<dbReference type="EMBL" id="JAPEVG010000293">
    <property type="protein sequence ID" value="KAJ8469366.1"/>
    <property type="molecule type" value="Genomic_DNA"/>
</dbReference>
<dbReference type="Proteomes" id="UP001215151">
    <property type="component" value="Unassembled WGS sequence"/>
</dbReference>
<feature type="compositionally biased region" description="Basic and acidic residues" evidence="1">
    <location>
        <begin position="1"/>
        <end position="10"/>
    </location>
</feature>
<evidence type="ECO:0008006" key="4">
    <source>
        <dbReference type="Google" id="ProtNLM"/>
    </source>
</evidence>
<evidence type="ECO:0000313" key="3">
    <source>
        <dbReference type="Proteomes" id="UP001215151"/>
    </source>
</evidence>
<feature type="compositionally biased region" description="Low complexity" evidence="1">
    <location>
        <begin position="1151"/>
        <end position="1172"/>
    </location>
</feature>
<feature type="compositionally biased region" description="Basic and acidic residues" evidence="1">
    <location>
        <begin position="416"/>
        <end position="435"/>
    </location>
</feature>
<feature type="region of interest" description="Disordered" evidence="1">
    <location>
        <begin position="1"/>
        <end position="48"/>
    </location>
</feature>
<gene>
    <name evidence="2" type="ORF">ONZ51_g9035</name>
</gene>
<feature type="region of interest" description="Disordered" evidence="1">
    <location>
        <begin position="1231"/>
        <end position="1359"/>
    </location>
</feature>